<gene>
    <name evidence="5" type="primary">acoA</name>
    <name evidence="5" type="ORF">YM304_08520</name>
</gene>
<evidence type="ECO:0000259" key="4">
    <source>
        <dbReference type="Pfam" id="PF00676"/>
    </source>
</evidence>
<protein>
    <submittedName>
        <fullName evidence="5">Acetoin dehydrogenase E1 alpha subunit</fullName>
    </submittedName>
</protein>
<dbReference type="Pfam" id="PF00676">
    <property type="entry name" value="E1_dh"/>
    <property type="match status" value="1"/>
</dbReference>
<proteinExistence type="predicted"/>
<evidence type="ECO:0000256" key="1">
    <source>
        <dbReference type="ARBA" id="ARBA00001964"/>
    </source>
</evidence>
<dbReference type="Gene3D" id="3.40.50.970">
    <property type="match status" value="1"/>
</dbReference>
<evidence type="ECO:0000313" key="5">
    <source>
        <dbReference type="EMBL" id="BAN01166.1"/>
    </source>
</evidence>
<comment type="cofactor">
    <cofactor evidence="1">
        <name>thiamine diphosphate</name>
        <dbReference type="ChEBI" id="CHEBI:58937"/>
    </cofactor>
</comment>
<dbReference type="SUPFAM" id="SSF52518">
    <property type="entry name" value="Thiamin diphosphate-binding fold (THDP-binding)"/>
    <property type="match status" value="1"/>
</dbReference>
<dbReference type="AlphaFoldDB" id="A0A6C7EAX2"/>
<keyword evidence="2" id="KW-0560">Oxidoreductase</keyword>
<reference evidence="5 6" key="1">
    <citation type="journal article" date="2013" name="Int. J. Syst. Evol. Microbiol.">
        <title>Ilumatobacter nonamiense sp. nov. and Ilumatobacter coccineum sp. nov., isolated from seashore sand.</title>
        <authorList>
            <person name="Matsumoto A."/>
            <person name="Kasai H."/>
            <person name="Matsuo Y."/>
            <person name="Shizuri Y."/>
            <person name="Ichikawa N."/>
            <person name="Fujita N."/>
            <person name="Omura S."/>
            <person name="Takahashi Y."/>
        </authorList>
    </citation>
    <scope>NUCLEOTIDE SEQUENCE [LARGE SCALE GENOMIC DNA]</scope>
    <source>
        <strain evidence="6">NBRC 103263 / KCTC 29153 / YM16-304</strain>
    </source>
</reference>
<feature type="domain" description="Dehydrogenase E1 component" evidence="4">
    <location>
        <begin position="13"/>
        <end position="312"/>
    </location>
</feature>
<dbReference type="EMBL" id="AP012057">
    <property type="protein sequence ID" value="BAN01166.1"/>
    <property type="molecule type" value="Genomic_DNA"/>
</dbReference>
<accession>A0A6C7EAX2</accession>
<dbReference type="KEGG" id="aym:YM304_08520"/>
<sequence length="332" mass="35735">MELNTDKQLDLHRRMVRIRLFEEAAGRLAEGNRLPGFLHLYVGEEAVAAGVCGNLTDEDQITSTHRGHGHLVAKGGKFNEMMAELMGKSTGYNKGKGGSMHICDLDLGMLGANGIVGAGSPIAVGAAMANKYKKNGNVAVAFFGDGATNIGAFHEAANMACALHLPIVFACENNEYGEFTPRDKTMAITDIVDRAAGYGMPGVICDGMDVVAVYEAAGEAIQRAREGGGPALVEAKTYRFYNHHGVQNLGLKYRTDEEVAEKRKQDPIFTFEDRMIEIGTIDRAGLDAIWEELRADIETAIQFAEDSPLPTPDQVLTGVYTGSETTMTGASR</sequence>
<dbReference type="CDD" id="cd02000">
    <property type="entry name" value="TPP_E1_PDC_ADC_BCADC"/>
    <property type="match status" value="1"/>
</dbReference>
<name>A0A6C7EAX2_ILUCY</name>
<dbReference type="GO" id="GO:0000287">
    <property type="term" value="F:magnesium ion binding"/>
    <property type="evidence" value="ECO:0007669"/>
    <property type="project" value="UniProtKB-ARBA"/>
</dbReference>
<dbReference type="GO" id="GO:0006086">
    <property type="term" value="P:pyruvate decarboxylation to acetyl-CoA"/>
    <property type="evidence" value="ECO:0007669"/>
    <property type="project" value="TreeGrafter"/>
</dbReference>
<dbReference type="InterPro" id="IPR029061">
    <property type="entry name" value="THDP-binding"/>
</dbReference>
<keyword evidence="3" id="KW-0786">Thiamine pyrophosphate</keyword>
<dbReference type="Proteomes" id="UP000011863">
    <property type="component" value="Chromosome"/>
</dbReference>
<dbReference type="PANTHER" id="PTHR11516">
    <property type="entry name" value="PYRUVATE DEHYDROGENASE E1 COMPONENT, ALPHA SUBUNIT BACTERIAL AND ORGANELLAR"/>
    <property type="match status" value="1"/>
</dbReference>
<dbReference type="PANTHER" id="PTHR11516:SF60">
    <property type="entry name" value="PYRUVATE DEHYDROGENASE E1 COMPONENT SUBUNIT ALPHA"/>
    <property type="match status" value="1"/>
</dbReference>
<dbReference type="InterPro" id="IPR050642">
    <property type="entry name" value="PDH_E1_Alpha_Subunit"/>
</dbReference>
<dbReference type="InterPro" id="IPR001017">
    <property type="entry name" value="DH_E1"/>
</dbReference>
<dbReference type="GO" id="GO:0004739">
    <property type="term" value="F:pyruvate dehydrogenase (acetyl-transferring) activity"/>
    <property type="evidence" value="ECO:0007669"/>
    <property type="project" value="TreeGrafter"/>
</dbReference>
<evidence type="ECO:0000313" key="6">
    <source>
        <dbReference type="Proteomes" id="UP000011863"/>
    </source>
</evidence>
<dbReference type="RefSeq" id="WP_015440413.1">
    <property type="nucleotide sequence ID" value="NC_020520.1"/>
</dbReference>
<evidence type="ECO:0000256" key="3">
    <source>
        <dbReference type="ARBA" id="ARBA00023052"/>
    </source>
</evidence>
<organism evidence="5 6">
    <name type="scientific">Ilumatobacter coccineus (strain NBRC 103263 / KCTC 29153 / YM16-304)</name>
    <dbReference type="NCBI Taxonomy" id="1313172"/>
    <lineage>
        <taxon>Bacteria</taxon>
        <taxon>Bacillati</taxon>
        <taxon>Actinomycetota</taxon>
        <taxon>Acidimicrobiia</taxon>
        <taxon>Acidimicrobiales</taxon>
        <taxon>Ilumatobacteraceae</taxon>
        <taxon>Ilumatobacter</taxon>
    </lineage>
</organism>
<evidence type="ECO:0000256" key="2">
    <source>
        <dbReference type="ARBA" id="ARBA00023002"/>
    </source>
</evidence>
<keyword evidence="6" id="KW-1185">Reference proteome</keyword>